<organism evidence="3 4">
    <name type="scientific">Petrolisthes manimaculis</name>
    <dbReference type="NCBI Taxonomy" id="1843537"/>
    <lineage>
        <taxon>Eukaryota</taxon>
        <taxon>Metazoa</taxon>
        <taxon>Ecdysozoa</taxon>
        <taxon>Arthropoda</taxon>
        <taxon>Crustacea</taxon>
        <taxon>Multicrustacea</taxon>
        <taxon>Malacostraca</taxon>
        <taxon>Eumalacostraca</taxon>
        <taxon>Eucarida</taxon>
        <taxon>Decapoda</taxon>
        <taxon>Pleocyemata</taxon>
        <taxon>Anomura</taxon>
        <taxon>Galatheoidea</taxon>
        <taxon>Porcellanidae</taxon>
        <taxon>Petrolisthes</taxon>
    </lineage>
</organism>
<proteinExistence type="predicted"/>
<reference evidence="3" key="1">
    <citation type="submission" date="2023-11" db="EMBL/GenBank/DDBJ databases">
        <title>Genome assemblies of two species of porcelain crab, Petrolisthes cinctipes and Petrolisthes manimaculis (Anomura: Porcellanidae).</title>
        <authorList>
            <person name="Angst P."/>
        </authorList>
    </citation>
    <scope>NUCLEOTIDE SEQUENCE</scope>
    <source>
        <strain evidence="3">PB745_02</strain>
        <tissue evidence="3">Gill</tissue>
    </source>
</reference>
<name>A0AAE1UAX2_9EUCA</name>
<feature type="compositionally biased region" description="Gly residues" evidence="1">
    <location>
        <begin position="48"/>
        <end position="90"/>
    </location>
</feature>
<comment type="caution">
    <text evidence="3">The sequence shown here is derived from an EMBL/GenBank/DDBJ whole genome shotgun (WGS) entry which is preliminary data.</text>
</comment>
<protein>
    <submittedName>
        <fullName evidence="3">Uncharacterized protein</fullName>
    </submittedName>
</protein>
<evidence type="ECO:0000256" key="2">
    <source>
        <dbReference type="SAM" id="SignalP"/>
    </source>
</evidence>
<evidence type="ECO:0000256" key="1">
    <source>
        <dbReference type="SAM" id="MobiDB-lite"/>
    </source>
</evidence>
<dbReference type="Proteomes" id="UP001292094">
    <property type="component" value="Unassembled WGS sequence"/>
</dbReference>
<sequence length="245" mass="25101">MGEGEVESVHGGLAVWWVLEWVLCVVDLFEGDIGVEGEKGGIDSSEGESGGGESGGGEGDGGDSSGGESGGGESGGGESSGGDSGGGDSSGGGGGVVMAFIGFQMMRGSGKVAAVGERSGLRAVHSLLDIQREKERAEMHPSRYLKDLEVLYNIHRYSFGCFGGGGGGGRNLAGIVLAALIKWRWCRLVGVGGSITKTRVVYQGLAPVPRDLQTRTIPGTSNDLLAPLRDNILVDNQGRFILTAT</sequence>
<evidence type="ECO:0000313" key="3">
    <source>
        <dbReference type="EMBL" id="KAK4312470.1"/>
    </source>
</evidence>
<evidence type="ECO:0000313" key="4">
    <source>
        <dbReference type="Proteomes" id="UP001292094"/>
    </source>
</evidence>
<feature type="region of interest" description="Disordered" evidence="1">
    <location>
        <begin position="35"/>
        <end position="90"/>
    </location>
</feature>
<dbReference type="EMBL" id="JAWZYT010001408">
    <property type="protein sequence ID" value="KAK4312470.1"/>
    <property type="molecule type" value="Genomic_DNA"/>
</dbReference>
<keyword evidence="2" id="KW-0732">Signal</keyword>
<feature type="signal peptide" evidence="2">
    <location>
        <begin position="1"/>
        <end position="31"/>
    </location>
</feature>
<dbReference type="AlphaFoldDB" id="A0AAE1UAX2"/>
<feature type="chain" id="PRO_5042068040" evidence="2">
    <location>
        <begin position="32"/>
        <end position="245"/>
    </location>
</feature>
<gene>
    <name evidence="3" type="ORF">Pmani_016063</name>
</gene>
<accession>A0AAE1UAX2</accession>
<keyword evidence="4" id="KW-1185">Reference proteome</keyword>